<gene>
    <name evidence="2" type="primary">tnpA</name>
    <name evidence="2" type="ORF">ERX46_08735</name>
</gene>
<evidence type="ECO:0000313" key="2">
    <source>
        <dbReference type="EMBL" id="RYM34038.1"/>
    </source>
</evidence>
<organism evidence="2 3">
    <name type="scientific">Brumimicrobium glaciale</name>
    <dbReference type="NCBI Taxonomy" id="200475"/>
    <lineage>
        <taxon>Bacteria</taxon>
        <taxon>Pseudomonadati</taxon>
        <taxon>Bacteroidota</taxon>
        <taxon>Flavobacteriia</taxon>
        <taxon>Flavobacteriales</taxon>
        <taxon>Crocinitomicaceae</taxon>
        <taxon>Brumimicrobium</taxon>
    </lineage>
</organism>
<dbReference type="Proteomes" id="UP000293952">
    <property type="component" value="Unassembled WGS sequence"/>
</dbReference>
<protein>
    <submittedName>
        <fullName evidence="2">IS200/IS605 family transposase</fullName>
    </submittedName>
</protein>
<dbReference type="GO" id="GO:0006313">
    <property type="term" value="P:DNA transposition"/>
    <property type="evidence" value="ECO:0007669"/>
    <property type="project" value="InterPro"/>
</dbReference>
<dbReference type="PANTHER" id="PTHR33360">
    <property type="entry name" value="TRANSPOSASE FOR INSERTION SEQUENCE ELEMENT IS200"/>
    <property type="match status" value="1"/>
</dbReference>
<sequence>MGDTYSKMYYHIIFAVRNRKNHIDKSWKEDLNKYITGIVKAPKQKMMIINGMPNHLHILLSSNPNCFIPDLVRDIKSSSTKWINENHFTSKKFTWQKGYSVFTIGYSQVPMVTNYIKNQEKHHSRKTFEEEYLEFLDTCEVEYDERYVF</sequence>
<dbReference type="EMBL" id="SETE01000003">
    <property type="protein sequence ID" value="RYM34038.1"/>
    <property type="molecule type" value="Genomic_DNA"/>
</dbReference>
<dbReference type="Pfam" id="PF01797">
    <property type="entry name" value="Y1_Tnp"/>
    <property type="match status" value="1"/>
</dbReference>
<dbReference type="Gene3D" id="3.30.70.1290">
    <property type="entry name" value="Transposase IS200-like"/>
    <property type="match status" value="1"/>
</dbReference>
<dbReference type="InterPro" id="IPR036515">
    <property type="entry name" value="Transposase_17_sf"/>
</dbReference>
<dbReference type="InterPro" id="IPR002686">
    <property type="entry name" value="Transposase_17"/>
</dbReference>
<comment type="caution">
    <text evidence="2">The sequence shown here is derived from an EMBL/GenBank/DDBJ whole genome shotgun (WGS) entry which is preliminary data.</text>
</comment>
<evidence type="ECO:0000313" key="3">
    <source>
        <dbReference type="Proteomes" id="UP000293952"/>
    </source>
</evidence>
<reference evidence="2 3" key="1">
    <citation type="submission" date="2019-02" db="EMBL/GenBank/DDBJ databases">
        <title>Genome sequence of the sea-ice species Brumimicrobium glaciale.</title>
        <authorList>
            <person name="Bowman J.P."/>
        </authorList>
    </citation>
    <scope>NUCLEOTIDE SEQUENCE [LARGE SCALE GENOMIC DNA]</scope>
    <source>
        <strain evidence="2 3">IC156</strain>
    </source>
</reference>
<dbReference type="NCBIfam" id="NF033573">
    <property type="entry name" value="transpos_IS200"/>
    <property type="match status" value="1"/>
</dbReference>
<accession>A0A4Q4KLU1</accession>
<dbReference type="PANTHER" id="PTHR33360:SF2">
    <property type="entry name" value="TRANSPOSASE FOR INSERTION SEQUENCE ELEMENT IS200"/>
    <property type="match status" value="1"/>
</dbReference>
<keyword evidence="3" id="KW-1185">Reference proteome</keyword>
<dbReference type="OrthoDB" id="9797997at2"/>
<dbReference type="AlphaFoldDB" id="A0A4Q4KLU1"/>
<name>A0A4Q4KLU1_9FLAO</name>
<dbReference type="SUPFAM" id="SSF143422">
    <property type="entry name" value="Transposase IS200-like"/>
    <property type="match status" value="1"/>
</dbReference>
<dbReference type="SMART" id="SM01321">
    <property type="entry name" value="Y1_Tnp"/>
    <property type="match status" value="1"/>
</dbReference>
<evidence type="ECO:0000259" key="1">
    <source>
        <dbReference type="SMART" id="SM01321"/>
    </source>
</evidence>
<feature type="domain" description="Transposase IS200-like" evidence="1">
    <location>
        <begin position="5"/>
        <end position="119"/>
    </location>
</feature>
<proteinExistence type="predicted"/>
<dbReference type="RefSeq" id="WP_130093479.1">
    <property type="nucleotide sequence ID" value="NZ_SETE01000003.1"/>
</dbReference>
<dbReference type="GO" id="GO:0004803">
    <property type="term" value="F:transposase activity"/>
    <property type="evidence" value="ECO:0007669"/>
    <property type="project" value="InterPro"/>
</dbReference>
<dbReference type="GO" id="GO:0003677">
    <property type="term" value="F:DNA binding"/>
    <property type="evidence" value="ECO:0007669"/>
    <property type="project" value="InterPro"/>
</dbReference>